<accession>A0A915JBC7</accession>
<protein>
    <submittedName>
        <fullName evidence="2">Uncharacterized protein</fullName>
    </submittedName>
</protein>
<name>A0A915JBC7_ROMCU</name>
<dbReference type="Proteomes" id="UP000887565">
    <property type="component" value="Unplaced"/>
</dbReference>
<proteinExistence type="predicted"/>
<dbReference type="WBParaSite" id="nRc.2.0.1.t23789-RA">
    <property type="protein sequence ID" value="nRc.2.0.1.t23789-RA"/>
    <property type="gene ID" value="nRc.2.0.1.g23789"/>
</dbReference>
<dbReference type="AlphaFoldDB" id="A0A915JBC7"/>
<evidence type="ECO:0000313" key="1">
    <source>
        <dbReference type="Proteomes" id="UP000887565"/>
    </source>
</evidence>
<evidence type="ECO:0000313" key="2">
    <source>
        <dbReference type="WBParaSite" id="nRc.2.0.1.t23789-RA"/>
    </source>
</evidence>
<reference evidence="2" key="1">
    <citation type="submission" date="2022-11" db="UniProtKB">
        <authorList>
            <consortium name="WormBaseParasite"/>
        </authorList>
    </citation>
    <scope>IDENTIFICATION</scope>
</reference>
<keyword evidence="1" id="KW-1185">Reference proteome</keyword>
<sequence>MTFVVLHVLSNKIAELRGSRALDHGIIGKHFTLCTHDSKYQSESTDCLKTTYHRKMFSVLLMFLPIIFFSANETRAFNSLKLRKHLKFLSLIDV</sequence>
<organism evidence="1 2">
    <name type="scientific">Romanomermis culicivorax</name>
    <name type="common">Nematode worm</name>
    <dbReference type="NCBI Taxonomy" id="13658"/>
    <lineage>
        <taxon>Eukaryota</taxon>
        <taxon>Metazoa</taxon>
        <taxon>Ecdysozoa</taxon>
        <taxon>Nematoda</taxon>
        <taxon>Enoplea</taxon>
        <taxon>Dorylaimia</taxon>
        <taxon>Mermithida</taxon>
        <taxon>Mermithoidea</taxon>
        <taxon>Mermithidae</taxon>
        <taxon>Romanomermis</taxon>
    </lineage>
</organism>